<dbReference type="Proteomes" id="UP000243459">
    <property type="component" value="Chromosome 4"/>
</dbReference>
<proteinExistence type="predicted"/>
<feature type="region of interest" description="Disordered" evidence="1">
    <location>
        <begin position="53"/>
        <end position="76"/>
    </location>
</feature>
<dbReference type="Gramene" id="ONK72337">
    <property type="protein sequence ID" value="ONK72337"/>
    <property type="gene ID" value="A4U43_C04F18360"/>
</dbReference>
<name>A0A5P1F4J5_ASPOF</name>
<reference evidence="3" key="1">
    <citation type="journal article" date="2017" name="Nat. Commun.">
        <title>The asparagus genome sheds light on the origin and evolution of a young Y chromosome.</title>
        <authorList>
            <person name="Harkess A."/>
            <person name="Zhou J."/>
            <person name="Xu C."/>
            <person name="Bowers J.E."/>
            <person name="Van der Hulst R."/>
            <person name="Ayyampalayam S."/>
            <person name="Mercati F."/>
            <person name="Riccardi P."/>
            <person name="McKain M.R."/>
            <person name="Kakrana A."/>
            <person name="Tang H."/>
            <person name="Ray J."/>
            <person name="Groenendijk J."/>
            <person name="Arikit S."/>
            <person name="Mathioni S.M."/>
            <person name="Nakano M."/>
            <person name="Shan H."/>
            <person name="Telgmann-Rauber A."/>
            <person name="Kanno A."/>
            <person name="Yue Z."/>
            <person name="Chen H."/>
            <person name="Li W."/>
            <person name="Chen Y."/>
            <person name="Xu X."/>
            <person name="Zhang Y."/>
            <person name="Luo S."/>
            <person name="Chen H."/>
            <person name="Gao J."/>
            <person name="Mao Z."/>
            <person name="Pires J.C."/>
            <person name="Luo M."/>
            <person name="Kudrna D."/>
            <person name="Wing R.A."/>
            <person name="Meyers B.C."/>
            <person name="Yi K."/>
            <person name="Kong H."/>
            <person name="Lavrijsen P."/>
            <person name="Sunseri F."/>
            <person name="Falavigna A."/>
            <person name="Ye Y."/>
            <person name="Leebens-Mack J.H."/>
            <person name="Chen G."/>
        </authorList>
    </citation>
    <scope>NUCLEOTIDE SEQUENCE [LARGE SCALE GENOMIC DNA]</scope>
    <source>
        <strain evidence="3">cv. DH0086</strain>
    </source>
</reference>
<protein>
    <submittedName>
        <fullName evidence="2">Uncharacterized protein</fullName>
    </submittedName>
</protein>
<evidence type="ECO:0000313" key="2">
    <source>
        <dbReference type="EMBL" id="ONK72337.1"/>
    </source>
</evidence>
<dbReference type="EMBL" id="CM007384">
    <property type="protein sequence ID" value="ONK72337.1"/>
    <property type="molecule type" value="Genomic_DNA"/>
</dbReference>
<feature type="region of interest" description="Disordered" evidence="1">
    <location>
        <begin position="1"/>
        <end position="22"/>
    </location>
</feature>
<evidence type="ECO:0000313" key="3">
    <source>
        <dbReference type="Proteomes" id="UP000243459"/>
    </source>
</evidence>
<gene>
    <name evidence="2" type="ORF">A4U43_C04F18360</name>
</gene>
<organism evidence="2 3">
    <name type="scientific">Asparagus officinalis</name>
    <name type="common">Garden asparagus</name>
    <dbReference type="NCBI Taxonomy" id="4686"/>
    <lineage>
        <taxon>Eukaryota</taxon>
        <taxon>Viridiplantae</taxon>
        <taxon>Streptophyta</taxon>
        <taxon>Embryophyta</taxon>
        <taxon>Tracheophyta</taxon>
        <taxon>Spermatophyta</taxon>
        <taxon>Magnoliopsida</taxon>
        <taxon>Liliopsida</taxon>
        <taxon>Asparagales</taxon>
        <taxon>Asparagaceae</taxon>
        <taxon>Asparagoideae</taxon>
        <taxon>Asparagus</taxon>
    </lineage>
</organism>
<accession>A0A5P1F4J5</accession>
<evidence type="ECO:0000256" key="1">
    <source>
        <dbReference type="SAM" id="MobiDB-lite"/>
    </source>
</evidence>
<keyword evidence="3" id="KW-1185">Reference proteome</keyword>
<feature type="region of interest" description="Disordered" evidence="1">
    <location>
        <begin position="120"/>
        <end position="177"/>
    </location>
</feature>
<sequence>MNNHDGRNLPRASRPSDSPQLSTCSLILNGQIGQPQHLPELLPTRETKISSHNKNVCHFPSKKKENRRGEGKTGSFPDSQILGVEWLPTAPDYFSPVDGRCFRQHERRWLFLGKMPRVSPPSDRNATAIDRRRESTTLTSISVGSDLKGEAEASDLASAEKRRRTIESRSTVAAAIN</sequence>
<dbReference type="AlphaFoldDB" id="A0A5P1F4J5"/>